<evidence type="ECO:0000256" key="7">
    <source>
        <dbReference type="SAM" id="Phobius"/>
    </source>
</evidence>
<dbReference type="InterPro" id="IPR050952">
    <property type="entry name" value="TRIM-NHL_E3_ligases"/>
</dbReference>
<evidence type="ECO:0000313" key="11">
    <source>
        <dbReference type="Proteomes" id="UP000676456"/>
    </source>
</evidence>
<sequence>MQQFLKVIICASIFILFPFLSAASASAPYKTMTLSADGELIETQTAYEPLGRIFSNVEIVNPEDIFIDKKGSIYVVDSGTKKVLVSDARGSVVNEIGKGILGVPTGVFVDEEGDIYVADYEKEKVFRFSNEGELKQEYAKPDSPLFGSKSPFKPQKVGVDRRGNIYVVGEGSTNGMIQLSQSGEFLGYYGVNRTEVSFKSVIRNIMASEGQKAKLFMKTPPAPDNVAIDEQGLIYSVTEGTKKEVIKKLNVAGQNMLSPYISDDANLVDITVDTDGNIFVINGAGKIFEYDSYGNLLFVFGGKDDGTNRHGLLKQPSGIAVDQSGRIYITDKELGMIQVFESTAFSKQVHEGIALYKDGLYVQSQQYWESVLNLNSSFGLAHTAMGKAYYKQQQYELALEEFKLAEDVYGYSDSFWEVRHAWMQKHLEKILVLILVLTALYYGVKYWDKKKSILDGYRRQRDKLKKRKLISELLFLFRFFKHPIDSFYDLQRMGRASVLSATILYLFLFAAYLINRFQTGFIFSSYRSGDTNLMYEFAIIFIPLLAFIIVNYLVSTINDGEGRFKDIYIGTIYSLAPYIVFILPVTLLSNILSGNEYFVHLFSMRIIIGWCLIILFIMIKEIHNYSFSETIRNILVTLFGMAILLLVVFIIFVLMDQVYDFVYSVIKEVLLRV</sequence>
<accession>A0A942Z5P1</accession>
<evidence type="ECO:0000256" key="3">
    <source>
        <dbReference type="ARBA" id="ARBA00022737"/>
    </source>
</evidence>
<feature type="transmembrane region" description="Helical" evidence="7">
    <location>
        <begin position="496"/>
        <end position="514"/>
    </location>
</feature>
<dbReference type="RefSeq" id="WP_213098616.1">
    <property type="nucleotide sequence ID" value="NZ_JAGYPN010000002.1"/>
</dbReference>
<feature type="signal peptide" evidence="8">
    <location>
        <begin position="1"/>
        <end position="22"/>
    </location>
</feature>
<dbReference type="CDD" id="cd05819">
    <property type="entry name" value="NHL"/>
    <property type="match status" value="1"/>
</dbReference>
<keyword evidence="11" id="KW-1185">Reference proteome</keyword>
<dbReference type="Pfam" id="PF04893">
    <property type="entry name" value="Yip1"/>
    <property type="match status" value="1"/>
</dbReference>
<feature type="transmembrane region" description="Helical" evidence="7">
    <location>
        <begin position="567"/>
        <end position="591"/>
    </location>
</feature>
<evidence type="ECO:0000313" key="10">
    <source>
        <dbReference type="EMBL" id="MBS4223620.1"/>
    </source>
</evidence>
<dbReference type="EMBL" id="JAGYPN010000002">
    <property type="protein sequence ID" value="MBS4223620.1"/>
    <property type="molecule type" value="Genomic_DNA"/>
</dbReference>
<dbReference type="GO" id="GO:0016020">
    <property type="term" value="C:membrane"/>
    <property type="evidence" value="ECO:0007669"/>
    <property type="project" value="UniProtKB-SubCell"/>
</dbReference>
<dbReference type="GO" id="GO:0008270">
    <property type="term" value="F:zinc ion binding"/>
    <property type="evidence" value="ECO:0007669"/>
    <property type="project" value="UniProtKB-KW"/>
</dbReference>
<keyword evidence="3" id="KW-0677">Repeat</keyword>
<feature type="transmembrane region" description="Helical" evidence="7">
    <location>
        <begin position="427"/>
        <end position="444"/>
    </location>
</feature>
<evidence type="ECO:0000256" key="6">
    <source>
        <dbReference type="PROSITE-ProRule" id="PRU00504"/>
    </source>
</evidence>
<dbReference type="SUPFAM" id="SSF101898">
    <property type="entry name" value="NHL repeat"/>
    <property type="match status" value="1"/>
</dbReference>
<gene>
    <name evidence="10" type="ORF">KHA91_12760</name>
</gene>
<protein>
    <submittedName>
        <fullName evidence="10">SMP-30/gluconolactonase/LRE family protein</fullName>
    </submittedName>
</protein>
<evidence type="ECO:0000256" key="2">
    <source>
        <dbReference type="ARBA" id="ARBA00022692"/>
    </source>
</evidence>
<comment type="subcellular location">
    <subcellularLocation>
        <location evidence="1">Membrane</location>
        <topology evidence="1">Multi-pass membrane protein</topology>
    </subcellularLocation>
</comment>
<evidence type="ECO:0000256" key="1">
    <source>
        <dbReference type="ARBA" id="ARBA00004141"/>
    </source>
</evidence>
<dbReference type="Gene3D" id="2.120.10.30">
    <property type="entry name" value="TolB, C-terminal domain"/>
    <property type="match status" value="1"/>
</dbReference>
<feature type="transmembrane region" description="Helical" evidence="7">
    <location>
        <begin position="597"/>
        <end position="619"/>
    </location>
</feature>
<reference evidence="10 11" key="1">
    <citation type="submission" date="2021-05" db="EMBL/GenBank/DDBJ databases">
        <title>Novel Bacillus species.</title>
        <authorList>
            <person name="Liu G."/>
        </authorList>
    </citation>
    <scope>NUCLEOTIDE SEQUENCE [LARGE SCALE GENOMIC DNA]</scope>
    <source>
        <strain evidence="10 11">FJAT-49682</strain>
    </source>
</reference>
<dbReference type="Pfam" id="PF01436">
    <property type="entry name" value="NHL"/>
    <property type="match status" value="1"/>
</dbReference>
<name>A0A942Z5P1_9BACI</name>
<dbReference type="InterPro" id="IPR011042">
    <property type="entry name" value="6-blade_b-propeller_TolB-like"/>
</dbReference>
<dbReference type="InterPro" id="IPR011990">
    <property type="entry name" value="TPR-like_helical_dom_sf"/>
</dbReference>
<evidence type="ECO:0000256" key="8">
    <source>
        <dbReference type="SAM" id="SignalP"/>
    </source>
</evidence>
<dbReference type="Gene3D" id="1.25.40.10">
    <property type="entry name" value="Tetratricopeptide repeat domain"/>
    <property type="match status" value="1"/>
</dbReference>
<keyword evidence="5 7" id="KW-0472">Membrane</keyword>
<dbReference type="Proteomes" id="UP000676456">
    <property type="component" value="Unassembled WGS sequence"/>
</dbReference>
<feature type="repeat" description="NHL" evidence="6">
    <location>
        <begin position="313"/>
        <end position="343"/>
    </location>
</feature>
<dbReference type="SUPFAM" id="SSF48452">
    <property type="entry name" value="TPR-like"/>
    <property type="match status" value="1"/>
</dbReference>
<dbReference type="InterPro" id="IPR001258">
    <property type="entry name" value="NHL_repeat"/>
</dbReference>
<dbReference type="Gene3D" id="2.40.10.500">
    <property type="match status" value="1"/>
</dbReference>
<feature type="chain" id="PRO_5038515286" evidence="8">
    <location>
        <begin position="23"/>
        <end position="673"/>
    </location>
</feature>
<dbReference type="PROSITE" id="PS51125">
    <property type="entry name" value="NHL"/>
    <property type="match status" value="1"/>
</dbReference>
<evidence type="ECO:0000256" key="5">
    <source>
        <dbReference type="ARBA" id="ARBA00023136"/>
    </source>
</evidence>
<proteinExistence type="predicted"/>
<keyword evidence="8" id="KW-0732">Signal</keyword>
<organism evidence="10 11">
    <name type="scientific">Lederbergia citrea</name>
    <dbReference type="NCBI Taxonomy" id="2833581"/>
    <lineage>
        <taxon>Bacteria</taxon>
        <taxon>Bacillati</taxon>
        <taxon>Bacillota</taxon>
        <taxon>Bacilli</taxon>
        <taxon>Bacillales</taxon>
        <taxon>Bacillaceae</taxon>
        <taxon>Lederbergia</taxon>
    </lineage>
</organism>
<dbReference type="AlphaFoldDB" id="A0A942Z5P1"/>
<keyword evidence="4 7" id="KW-1133">Transmembrane helix</keyword>
<evidence type="ECO:0000256" key="4">
    <source>
        <dbReference type="ARBA" id="ARBA00022989"/>
    </source>
</evidence>
<feature type="transmembrane region" description="Helical" evidence="7">
    <location>
        <begin position="534"/>
        <end position="555"/>
    </location>
</feature>
<feature type="domain" description="Yip1" evidence="9">
    <location>
        <begin position="479"/>
        <end position="648"/>
    </location>
</feature>
<evidence type="ECO:0000259" key="9">
    <source>
        <dbReference type="Pfam" id="PF04893"/>
    </source>
</evidence>
<feature type="transmembrane region" description="Helical" evidence="7">
    <location>
        <begin position="631"/>
        <end position="655"/>
    </location>
</feature>
<dbReference type="PANTHER" id="PTHR24104:SF25">
    <property type="entry name" value="PROTEIN LIN-41"/>
    <property type="match status" value="1"/>
</dbReference>
<dbReference type="InterPro" id="IPR006977">
    <property type="entry name" value="Yip1_dom"/>
</dbReference>
<keyword evidence="2 7" id="KW-0812">Transmembrane</keyword>
<comment type="caution">
    <text evidence="10">The sequence shown here is derived from an EMBL/GenBank/DDBJ whole genome shotgun (WGS) entry which is preliminary data.</text>
</comment>
<dbReference type="PANTHER" id="PTHR24104">
    <property type="entry name" value="E3 UBIQUITIN-PROTEIN LIGASE NHLRC1-RELATED"/>
    <property type="match status" value="1"/>
</dbReference>